<keyword evidence="6" id="KW-0732">Signal</keyword>
<dbReference type="InterPro" id="IPR052720">
    <property type="entry name" value="Glycosyl_hydrolase_97"/>
</dbReference>
<dbReference type="OrthoDB" id="57532at2"/>
<comment type="caution">
    <text evidence="10">The sequence shown here is derived from an EMBL/GenBank/DDBJ whole genome shotgun (WGS) entry which is preliminary data.</text>
</comment>
<evidence type="ECO:0000256" key="6">
    <source>
        <dbReference type="SAM" id="SignalP"/>
    </source>
</evidence>
<dbReference type="Pfam" id="PF14508">
    <property type="entry name" value="GH97_N"/>
    <property type="match status" value="1"/>
</dbReference>
<comment type="cofactor">
    <cofactor evidence="1">
        <name>Ca(2+)</name>
        <dbReference type="ChEBI" id="CHEBI:29108"/>
    </cofactor>
</comment>
<keyword evidence="3 10" id="KW-0378">Hydrolase</keyword>
<keyword evidence="5" id="KW-0326">Glycosidase</keyword>
<dbReference type="GO" id="GO:0016798">
    <property type="term" value="F:hydrolase activity, acting on glycosyl bonds"/>
    <property type="evidence" value="ECO:0007669"/>
    <property type="project" value="UniProtKB-KW"/>
</dbReference>
<gene>
    <name evidence="10" type="ORF">B0I27_11456</name>
</gene>
<evidence type="ECO:0000259" key="8">
    <source>
        <dbReference type="Pfam" id="PF14508"/>
    </source>
</evidence>
<dbReference type="InterPro" id="IPR014718">
    <property type="entry name" value="GH-type_carb-bd"/>
</dbReference>
<dbReference type="Pfam" id="PF10566">
    <property type="entry name" value="Glyco_hydro_97"/>
    <property type="match status" value="1"/>
</dbReference>
<feature type="chain" id="PRO_5015727679" evidence="6">
    <location>
        <begin position="23"/>
        <end position="645"/>
    </location>
</feature>
<comment type="subunit">
    <text evidence="2">Monomer.</text>
</comment>
<dbReference type="Gene3D" id="2.70.98.10">
    <property type="match status" value="1"/>
</dbReference>
<dbReference type="InterPro" id="IPR013785">
    <property type="entry name" value="Aldolase_TIM"/>
</dbReference>
<dbReference type="RefSeq" id="WP_106295427.1">
    <property type="nucleotide sequence ID" value="NZ_PVTH01000014.1"/>
</dbReference>
<evidence type="ECO:0000259" key="9">
    <source>
        <dbReference type="Pfam" id="PF14509"/>
    </source>
</evidence>
<dbReference type="PANTHER" id="PTHR35803">
    <property type="entry name" value="GLUCAN 1,4-ALPHA-GLUCOSIDASE SUSB-RELATED"/>
    <property type="match status" value="1"/>
</dbReference>
<dbReference type="InterPro" id="IPR029486">
    <property type="entry name" value="GH97_N"/>
</dbReference>
<dbReference type="SUPFAM" id="SSF51445">
    <property type="entry name" value="(Trans)glycosidases"/>
    <property type="match status" value="1"/>
</dbReference>
<reference evidence="10 11" key="1">
    <citation type="submission" date="2018-03" db="EMBL/GenBank/DDBJ databases">
        <title>Genomic Encyclopedia of Type Strains, Phase III (KMG-III): the genomes of soil and plant-associated and newly described type strains.</title>
        <authorList>
            <person name="Whitman W."/>
        </authorList>
    </citation>
    <scope>NUCLEOTIDE SEQUENCE [LARGE SCALE GENOMIC DNA]</scope>
    <source>
        <strain evidence="10 11">CGMCC 1.9313</strain>
    </source>
</reference>
<dbReference type="PANTHER" id="PTHR35803:SF2">
    <property type="entry name" value="RETAINING ALPHA-GALACTOSIDASE"/>
    <property type="match status" value="1"/>
</dbReference>
<feature type="domain" description="Glycosyl-hydrolase 97 C-terminal oligomerisation" evidence="9">
    <location>
        <begin position="557"/>
        <end position="644"/>
    </location>
</feature>
<proteinExistence type="predicted"/>
<dbReference type="Gene3D" id="3.20.20.70">
    <property type="entry name" value="Aldolase class I"/>
    <property type="match status" value="1"/>
</dbReference>
<dbReference type="Pfam" id="PF14509">
    <property type="entry name" value="GH97_C"/>
    <property type="match status" value="1"/>
</dbReference>
<dbReference type="InterPro" id="IPR029483">
    <property type="entry name" value="GH97_C"/>
</dbReference>
<dbReference type="InterPro" id="IPR019563">
    <property type="entry name" value="GH97_catalytic"/>
</dbReference>
<keyword evidence="4" id="KW-0106">Calcium</keyword>
<name>A0A2T0TSG7_9SPHI</name>
<evidence type="ECO:0000313" key="10">
    <source>
        <dbReference type="EMBL" id="PRY48597.1"/>
    </source>
</evidence>
<dbReference type="InterPro" id="IPR017853">
    <property type="entry name" value="GH"/>
</dbReference>
<dbReference type="AlphaFoldDB" id="A0A2T0TSG7"/>
<dbReference type="EMBL" id="PVTH01000014">
    <property type="protein sequence ID" value="PRY48597.1"/>
    <property type="molecule type" value="Genomic_DNA"/>
</dbReference>
<dbReference type="InterPro" id="IPR013780">
    <property type="entry name" value="Glyco_hydro_b"/>
</dbReference>
<evidence type="ECO:0000313" key="11">
    <source>
        <dbReference type="Proteomes" id="UP000238034"/>
    </source>
</evidence>
<organism evidence="10 11">
    <name type="scientific">Arcticibacter pallidicorallinus</name>
    <dbReference type="NCBI Taxonomy" id="1259464"/>
    <lineage>
        <taxon>Bacteria</taxon>
        <taxon>Pseudomonadati</taxon>
        <taxon>Bacteroidota</taxon>
        <taxon>Sphingobacteriia</taxon>
        <taxon>Sphingobacteriales</taxon>
        <taxon>Sphingobacteriaceae</taxon>
        <taxon>Arcticibacter</taxon>
    </lineage>
</organism>
<evidence type="ECO:0000256" key="5">
    <source>
        <dbReference type="ARBA" id="ARBA00023295"/>
    </source>
</evidence>
<dbReference type="GO" id="GO:0030246">
    <property type="term" value="F:carbohydrate binding"/>
    <property type="evidence" value="ECO:0007669"/>
    <property type="project" value="InterPro"/>
</dbReference>
<feature type="signal peptide" evidence="6">
    <location>
        <begin position="1"/>
        <end position="22"/>
    </location>
</feature>
<feature type="domain" description="Glycosyl-hydrolase 97 catalytic" evidence="7">
    <location>
        <begin position="321"/>
        <end position="464"/>
    </location>
</feature>
<accession>A0A2T0TSG7</accession>
<evidence type="ECO:0000256" key="2">
    <source>
        <dbReference type="ARBA" id="ARBA00011245"/>
    </source>
</evidence>
<dbReference type="Proteomes" id="UP000238034">
    <property type="component" value="Unassembled WGS sequence"/>
</dbReference>
<dbReference type="Gene3D" id="2.60.40.1180">
    <property type="entry name" value="Golgi alpha-mannosidase II"/>
    <property type="match status" value="1"/>
</dbReference>
<evidence type="ECO:0000256" key="1">
    <source>
        <dbReference type="ARBA" id="ARBA00001913"/>
    </source>
</evidence>
<keyword evidence="11" id="KW-1185">Reference proteome</keyword>
<feature type="domain" description="Glycosyl-hydrolase 97 N-terminal" evidence="8">
    <location>
        <begin position="29"/>
        <end position="293"/>
    </location>
</feature>
<protein>
    <submittedName>
        <fullName evidence="10">Glycosyl hydrolase family 97</fullName>
    </submittedName>
</protein>
<evidence type="ECO:0000256" key="4">
    <source>
        <dbReference type="ARBA" id="ARBA00022837"/>
    </source>
</evidence>
<evidence type="ECO:0000256" key="3">
    <source>
        <dbReference type="ARBA" id="ARBA00022801"/>
    </source>
</evidence>
<evidence type="ECO:0000259" key="7">
    <source>
        <dbReference type="Pfam" id="PF10566"/>
    </source>
</evidence>
<sequence>MIKNLQKLSFFLWLVAGSSAAAQVKSYKITSPNERITATFTLNANGEPSYTISRNQVQALESSKLGLVRTDGDYSRNLKLVSASRLEGIAGQYETLVGKRRVNRYSANQQVFHLSNSAGKALDIIFRVSNDGVAFRYYFPGQSTDLKQITNELTSFNFPERARGWLQPMADAQTGWERSNPSYEENYEQGIPVGKKSPIRAGWVFPALFQNGDTWVLITESASEGNYAGTRLKPDSPSGEYSIGFPQSPEVFAPQAALLPESKLPWYTPWRIIALGSLKTITESTLGTDLAKPALETDLSYIKPGKAAWSWVLMKDDSTVYHVQKRFVDYAADMNWEYCLVDAEWDKRIGYEKIAELSDYAQSKKVGLILWYNSAGAWNSTPYTPRNLMLTRESRRAEFARLQKMGIKGVKIDFFGGDGQSFMQYYQDILKDAADHKILVNFHGATLPRGLQHTYPNLMTMESVKGMEFRTFAQETEDMQPAHCTTIPFTRNVFDPMDYTPMVLHKIPNIKRKTSNGFELALPILFTSGIQHMAETPEGMAHVPEYVKQHLRNLPSTWDDVRFIDGFPGKRAVIARKSGNKWYVAGINGERTEKELTLDLSFIPGKGKMITDGREEFSFAQAEVLPSRTTSVKVKGAGGFVMVFE</sequence>